<proteinExistence type="predicted"/>
<dbReference type="EMBL" id="JAUSUV010000016">
    <property type="protein sequence ID" value="MDQ0418687.1"/>
    <property type="molecule type" value="Genomic_DNA"/>
</dbReference>
<dbReference type="Proteomes" id="UP001238450">
    <property type="component" value="Unassembled WGS sequence"/>
</dbReference>
<evidence type="ECO:0000313" key="1">
    <source>
        <dbReference type="EMBL" id="MDQ0418687.1"/>
    </source>
</evidence>
<dbReference type="AlphaFoldDB" id="A0AAJ1TKR4"/>
<evidence type="ECO:0000313" key="2">
    <source>
        <dbReference type="Proteomes" id="UP001238450"/>
    </source>
</evidence>
<name>A0AAJ1TKR4_9BACL</name>
<comment type="caution">
    <text evidence="1">The sequence shown here is derived from an EMBL/GenBank/DDBJ whole genome shotgun (WGS) entry which is preliminary data.</text>
</comment>
<accession>A0AAJ1TKR4</accession>
<sequence>MKGPDLLEFSRIYSENGFDSSRKAIGNTLYLVARTVCSFANACYGIERTIPVCIAFHDQDPILRISRD</sequence>
<keyword evidence="2" id="KW-1185">Reference proteome</keyword>
<protein>
    <submittedName>
        <fullName evidence="1">Uncharacterized protein</fullName>
    </submittedName>
</protein>
<gene>
    <name evidence="1" type="ORF">J2Z48_002890</name>
</gene>
<organism evidence="1 2">
    <name type="scientific">Croceifilum oryzae</name>
    <dbReference type="NCBI Taxonomy" id="1553429"/>
    <lineage>
        <taxon>Bacteria</taxon>
        <taxon>Bacillati</taxon>
        <taxon>Bacillota</taxon>
        <taxon>Bacilli</taxon>
        <taxon>Bacillales</taxon>
        <taxon>Thermoactinomycetaceae</taxon>
        <taxon>Croceifilum</taxon>
    </lineage>
</organism>
<reference evidence="1 2" key="1">
    <citation type="submission" date="2023-07" db="EMBL/GenBank/DDBJ databases">
        <title>Genomic Encyclopedia of Type Strains, Phase IV (KMG-IV): sequencing the most valuable type-strain genomes for metagenomic binning, comparative biology and taxonomic classification.</title>
        <authorList>
            <person name="Goeker M."/>
        </authorList>
    </citation>
    <scope>NUCLEOTIDE SEQUENCE [LARGE SCALE GENOMIC DNA]</scope>
    <source>
        <strain evidence="1 2">DSM 46876</strain>
    </source>
</reference>
<dbReference type="RefSeq" id="WP_307254584.1">
    <property type="nucleotide sequence ID" value="NZ_JAUSUV010000016.1"/>
</dbReference>